<accession>A0ABS4QK29</accession>
<evidence type="ECO:0000313" key="2">
    <source>
        <dbReference type="Proteomes" id="UP001519325"/>
    </source>
</evidence>
<sequence>MLDGFALTIRRMDGLMWAGCSGRSTRFRSPTAHSADIRAARELIGSDTVLTRTDWADESVDLTRVRSSRHSEYA</sequence>
<dbReference type="EMBL" id="JAGGMR010000001">
    <property type="protein sequence ID" value="MBP2192040.1"/>
    <property type="molecule type" value="Genomic_DNA"/>
</dbReference>
<dbReference type="Proteomes" id="UP001519325">
    <property type="component" value="Unassembled WGS sequence"/>
</dbReference>
<gene>
    <name evidence="1" type="ORF">BJ987_004941</name>
</gene>
<organism evidence="1 2">
    <name type="scientific">Nocardia goodfellowii</name>
    <dbReference type="NCBI Taxonomy" id="882446"/>
    <lineage>
        <taxon>Bacteria</taxon>
        <taxon>Bacillati</taxon>
        <taxon>Actinomycetota</taxon>
        <taxon>Actinomycetes</taxon>
        <taxon>Mycobacteriales</taxon>
        <taxon>Nocardiaceae</taxon>
        <taxon>Nocardia</taxon>
    </lineage>
</organism>
<evidence type="ECO:0000313" key="1">
    <source>
        <dbReference type="EMBL" id="MBP2192040.1"/>
    </source>
</evidence>
<evidence type="ECO:0008006" key="3">
    <source>
        <dbReference type="Google" id="ProtNLM"/>
    </source>
</evidence>
<reference evidence="1 2" key="1">
    <citation type="submission" date="2021-03" db="EMBL/GenBank/DDBJ databases">
        <title>Sequencing the genomes of 1000 actinobacteria strains.</title>
        <authorList>
            <person name="Klenk H.-P."/>
        </authorList>
    </citation>
    <scope>NUCLEOTIDE SEQUENCE [LARGE SCALE GENOMIC DNA]</scope>
    <source>
        <strain evidence="1 2">DSM 45516</strain>
    </source>
</reference>
<protein>
    <recommendedName>
        <fullName evidence="3">DUF1508 domain-containing protein</fullName>
    </recommendedName>
</protein>
<comment type="caution">
    <text evidence="1">The sequence shown here is derived from an EMBL/GenBank/DDBJ whole genome shotgun (WGS) entry which is preliminary data.</text>
</comment>
<name>A0ABS4QK29_9NOCA</name>
<proteinExistence type="predicted"/>
<keyword evidence="2" id="KW-1185">Reference proteome</keyword>